<keyword evidence="3" id="KW-1185">Reference proteome</keyword>
<keyword evidence="1" id="KW-0472">Membrane</keyword>
<dbReference type="RefSeq" id="WP_218605157.1">
    <property type="nucleotide sequence ID" value="NZ_JADQDJ010000309.1"/>
</dbReference>
<protein>
    <recommendedName>
        <fullName evidence="4">XapX domain-containing protein</fullName>
    </recommendedName>
</protein>
<comment type="caution">
    <text evidence="2">The sequence shown here is derived from an EMBL/GenBank/DDBJ whole genome shotgun (WGS) entry which is preliminary data.</text>
</comment>
<evidence type="ECO:0000256" key="1">
    <source>
        <dbReference type="SAM" id="Phobius"/>
    </source>
</evidence>
<feature type="transmembrane region" description="Helical" evidence="1">
    <location>
        <begin position="37"/>
        <end position="58"/>
    </location>
</feature>
<keyword evidence="1" id="KW-0812">Transmembrane</keyword>
<evidence type="ECO:0000313" key="2">
    <source>
        <dbReference type="EMBL" id="MBW0133823.1"/>
    </source>
</evidence>
<dbReference type="EMBL" id="JADQDK010000001">
    <property type="protein sequence ID" value="MBW0133823.1"/>
    <property type="molecule type" value="Genomic_DNA"/>
</dbReference>
<sequence length="67" mass="6752">MRLGRVARECARPSSSTGVVLVGLVVGTRFVPLPPEAELATVAGLGVGLSFGIGALLVRVPGVARVV</sequence>
<evidence type="ECO:0008006" key="4">
    <source>
        <dbReference type="Google" id="ProtNLM"/>
    </source>
</evidence>
<dbReference type="Proteomes" id="UP000694287">
    <property type="component" value="Unassembled WGS sequence"/>
</dbReference>
<name>A0ABS6UNJ5_9PSEU</name>
<organism evidence="2 3">
    <name type="scientific">Pseudonocardia abyssalis</name>
    <dbReference type="NCBI Taxonomy" id="2792008"/>
    <lineage>
        <taxon>Bacteria</taxon>
        <taxon>Bacillati</taxon>
        <taxon>Actinomycetota</taxon>
        <taxon>Actinomycetes</taxon>
        <taxon>Pseudonocardiales</taxon>
        <taxon>Pseudonocardiaceae</taxon>
        <taxon>Pseudonocardia</taxon>
    </lineage>
</organism>
<evidence type="ECO:0000313" key="3">
    <source>
        <dbReference type="Proteomes" id="UP000694287"/>
    </source>
</evidence>
<feature type="transmembrane region" description="Helical" evidence="1">
    <location>
        <begin position="12"/>
        <end position="31"/>
    </location>
</feature>
<reference evidence="2 3" key="1">
    <citation type="submission" date="2020-11" db="EMBL/GenBank/DDBJ databases">
        <title>Pseudonocardia abyssalis sp. nov. and Pseudonocardia oceani sp. nov., description and phylogenomic analysis of two novel actinomycetes isolated from the deep Southern Ocean.</title>
        <authorList>
            <person name="Parra J."/>
        </authorList>
    </citation>
    <scope>NUCLEOTIDE SEQUENCE [LARGE SCALE GENOMIC DNA]</scope>
    <source>
        <strain evidence="2 3">KRD-168</strain>
    </source>
</reference>
<accession>A0ABS6UNJ5</accession>
<gene>
    <name evidence="2" type="ORF">I4I81_06100</name>
</gene>
<keyword evidence="1" id="KW-1133">Transmembrane helix</keyword>
<proteinExistence type="predicted"/>